<dbReference type="Proteomes" id="UP000774804">
    <property type="component" value="Unassembled WGS sequence"/>
</dbReference>
<dbReference type="Proteomes" id="UP000736787">
    <property type="component" value="Unassembled WGS sequence"/>
</dbReference>
<evidence type="ECO:0000313" key="3">
    <source>
        <dbReference type="EMBL" id="KAG2950288.1"/>
    </source>
</evidence>
<dbReference type="VEuPathDB" id="FungiDB:PC110_g22198"/>
<keyword evidence="7" id="KW-1185">Reference proteome</keyword>
<name>A0A329RBM4_9STRA</name>
<dbReference type="EMBL" id="RCMK01000073">
    <property type="protein sequence ID" value="KAG2950288.1"/>
    <property type="molecule type" value="Genomic_DNA"/>
</dbReference>
<dbReference type="InterPro" id="IPR046341">
    <property type="entry name" value="SET_dom_sf"/>
</dbReference>
<dbReference type="Proteomes" id="UP000251314">
    <property type="component" value="Unassembled WGS sequence"/>
</dbReference>
<dbReference type="EMBL" id="MJFZ01001827">
    <property type="protein sequence ID" value="RAW21359.1"/>
    <property type="molecule type" value="Genomic_DNA"/>
</dbReference>
<dbReference type="EMBL" id="RCMV01000093">
    <property type="protein sequence ID" value="KAG3225096.1"/>
    <property type="molecule type" value="Genomic_DNA"/>
</dbReference>
<protein>
    <submittedName>
        <fullName evidence="6">Uncharacterized protein</fullName>
    </submittedName>
</protein>
<evidence type="ECO:0000313" key="6">
    <source>
        <dbReference type="EMBL" id="RAW21359.1"/>
    </source>
</evidence>
<evidence type="ECO:0000313" key="4">
    <source>
        <dbReference type="EMBL" id="KAG2992537.1"/>
    </source>
</evidence>
<dbReference type="Proteomes" id="UP000697107">
    <property type="component" value="Unassembled WGS sequence"/>
</dbReference>
<proteinExistence type="predicted"/>
<dbReference type="STRING" id="29920.A0A329RBM4"/>
<gene>
    <name evidence="6" type="ORF">PC110_g22198</name>
    <name evidence="1" type="ORF">PC113_g6255</name>
    <name evidence="2" type="ORF">PC115_g4380</name>
    <name evidence="3" type="ORF">PC117_g4554</name>
    <name evidence="4" type="ORF">PC118_g4493</name>
    <name evidence="5" type="ORF">PC129_g4256</name>
</gene>
<reference evidence="6 7" key="1">
    <citation type="submission" date="2018-01" db="EMBL/GenBank/DDBJ databases">
        <title>Draft genome of the strawberry crown rot pathogen Phytophthora cactorum.</title>
        <authorList>
            <person name="Armitage A.D."/>
            <person name="Lysoe E."/>
            <person name="Nellist C.F."/>
            <person name="Harrison R.J."/>
            <person name="Brurberg M.B."/>
        </authorList>
    </citation>
    <scope>NUCLEOTIDE SEQUENCE [LARGE SCALE GENOMIC DNA]</scope>
    <source>
        <strain evidence="6 7">10300</strain>
    </source>
</reference>
<sequence length="68" mass="7457">MTKDVKAGAQITVHYGNERWFKCACEVCWEDGCNGITWKSACHSSGALWCGHTMATCLSELPFTEALA</sequence>
<dbReference type="Proteomes" id="UP000735874">
    <property type="component" value="Unassembled WGS sequence"/>
</dbReference>
<dbReference type="OrthoDB" id="126103at2759"/>
<evidence type="ECO:0000313" key="7">
    <source>
        <dbReference type="Proteomes" id="UP000251314"/>
    </source>
</evidence>
<dbReference type="EMBL" id="RCMG01000127">
    <property type="protein sequence ID" value="KAG2862504.1"/>
    <property type="molecule type" value="Genomic_DNA"/>
</dbReference>
<dbReference type="Proteomes" id="UP000760860">
    <property type="component" value="Unassembled WGS sequence"/>
</dbReference>
<dbReference type="SUPFAM" id="SSF82199">
    <property type="entry name" value="SET domain"/>
    <property type="match status" value="1"/>
</dbReference>
<evidence type="ECO:0000313" key="2">
    <source>
        <dbReference type="EMBL" id="KAG2937128.1"/>
    </source>
</evidence>
<dbReference type="AlphaFoldDB" id="A0A329RBM4"/>
<evidence type="ECO:0000313" key="1">
    <source>
        <dbReference type="EMBL" id="KAG2862504.1"/>
    </source>
</evidence>
<dbReference type="EMBL" id="RCML01000085">
    <property type="protein sequence ID" value="KAG2992537.1"/>
    <property type="molecule type" value="Genomic_DNA"/>
</dbReference>
<organism evidence="6 7">
    <name type="scientific">Phytophthora cactorum</name>
    <dbReference type="NCBI Taxonomy" id="29920"/>
    <lineage>
        <taxon>Eukaryota</taxon>
        <taxon>Sar</taxon>
        <taxon>Stramenopiles</taxon>
        <taxon>Oomycota</taxon>
        <taxon>Peronosporomycetes</taxon>
        <taxon>Peronosporales</taxon>
        <taxon>Peronosporaceae</taxon>
        <taxon>Phytophthora</taxon>
    </lineage>
</organism>
<comment type="caution">
    <text evidence="6">The sequence shown here is derived from an EMBL/GenBank/DDBJ whole genome shotgun (WGS) entry which is preliminary data.</text>
</comment>
<accession>A0A329RBM4</accession>
<reference evidence="1" key="2">
    <citation type="submission" date="2018-10" db="EMBL/GenBank/DDBJ databases">
        <title>Effector identification in a new, highly contiguous assembly of the strawberry crown rot pathogen Phytophthora cactorum.</title>
        <authorList>
            <person name="Armitage A.D."/>
            <person name="Nellist C.F."/>
            <person name="Bates H."/>
            <person name="Vickerstaff R.J."/>
            <person name="Harrison R.J."/>
        </authorList>
    </citation>
    <scope>NUCLEOTIDE SEQUENCE</scope>
    <source>
        <strain evidence="1">15-7</strain>
        <strain evidence="2">4032</strain>
        <strain evidence="3">4040</strain>
        <strain evidence="4">P415</strain>
        <strain evidence="5">P421</strain>
    </source>
</reference>
<evidence type="ECO:0000313" key="5">
    <source>
        <dbReference type="EMBL" id="KAG3225096.1"/>
    </source>
</evidence>
<dbReference type="EMBL" id="RCMI01000083">
    <property type="protein sequence ID" value="KAG2937128.1"/>
    <property type="molecule type" value="Genomic_DNA"/>
</dbReference>